<reference evidence="2" key="1">
    <citation type="submission" date="2018-01" db="EMBL/GenBank/DDBJ databases">
        <title>An insight into the sialome of Amazonian anophelines.</title>
        <authorList>
            <person name="Ribeiro J.M."/>
            <person name="Scarpassa V."/>
            <person name="Calvo E."/>
        </authorList>
    </citation>
    <scope>NUCLEOTIDE SEQUENCE</scope>
    <source>
        <tissue evidence="2">Salivary glands</tissue>
    </source>
</reference>
<proteinExistence type="predicted"/>
<dbReference type="AlphaFoldDB" id="A0A2M3ZQU5"/>
<keyword evidence="1" id="KW-0732">Signal</keyword>
<organism evidence="2">
    <name type="scientific">Anopheles braziliensis</name>
    <dbReference type="NCBI Taxonomy" id="58242"/>
    <lineage>
        <taxon>Eukaryota</taxon>
        <taxon>Metazoa</taxon>
        <taxon>Ecdysozoa</taxon>
        <taxon>Arthropoda</taxon>
        <taxon>Hexapoda</taxon>
        <taxon>Insecta</taxon>
        <taxon>Pterygota</taxon>
        <taxon>Neoptera</taxon>
        <taxon>Endopterygota</taxon>
        <taxon>Diptera</taxon>
        <taxon>Nematocera</taxon>
        <taxon>Culicoidea</taxon>
        <taxon>Culicidae</taxon>
        <taxon>Anophelinae</taxon>
        <taxon>Anopheles</taxon>
    </lineage>
</organism>
<feature type="chain" id="PRO_5014623626" evidence="1">
    <location>
        <begin position="23"/>
        <end position="70"/>
    </location>
</feature>
<feature type="signal peptide" evidence="1">
    <location>
        <begin position="1"/>
        <end position="22"/>
    </location>
</feature>
<protein>
    <submittedName>
        <fullName evidence="2">Putative secreted peptide</fullName>
    </submittedName>
</protein>
<evidence type="ECO:0000256" key="1">
    <source>
        <dbReference type="SAM" id="SignalP"/>
    </source>
</evidence>
<evidence type="ECO:0000313" key="2">
    <source>
        <dbReference type="EMBL" id="MBW30924.1"/>
    </source>
</evidence>
<name>A0A2M3ZQU5_9DIPT</name>
<accession>A0A2M3ZQU5</accession>
<dbReference type="EMBL" id="GGFM01010173">
    <property type="protein sequence ID" value="MBW30924.1"/>
    <property type="molecule type" value="Transcribed_RNA"/>
</dbReference>
<sequence length="70" mass="8448">MMMMMLLLLHSAMRNTRRSVHATRNITLDRCCTDTVLERESHLSHRHHRFTVVFRETARARRPFYLLPLL</sequence>